<dbReference type="GO" id="GO:0016874">
    <property type="term" value="F:ligase activity"/>
    <property type="evidence" value="ECO:0007669"/>
    <property type="project" value="UniProtKB-KW"/>
</dbReference>
<evidence type="ECO:0000256" key="2">
    <source>
        <dbReference type="ARBA" id="ARBA00022692"/>
    </source>
</evidence>
<feature type="transmembrane region" description="Helical" evidence="5">
    <location>
        <begin position="107"/>
        <end position="128"/>
    </location>
</feature>
<feature type="transmembrane region" description="Helical" evidence="5">
    <location>
        <begin position="67"/>
        <end position="87"/>
    </location>
</feature>
<organism evidence="7 8">
    <name type="scientific">Profundicola chukchiensis</name>
    <dbReference type="NCBI Taxonomy" id="2961959"/>
    <lineage>
        <taxon>Bacteria</taxon>
        <taxon>Pseudomonadati</taxon>
        <taxon>Bacteroidota</taxon>
        <taxon>Flavobacteriia</taxon>
        <taxon>Flavobacteriales</taxon>
        <taxon>Weeksellaceae</taxon>
        <taxon>Profundicola</taxon>
    </lineage>
</organism>
<comment type="subcellular location">
    <subcellularLocation>
        <location evidence="1">Membrane</location>
        <topology evidence="1">Multi-pass membrane protein</topology>
    </subcellularLocation>
</comment>
<dbReference type="PANTHER" id="PTHR37422:SF13">
    <property type="entry name" value="LIPOPOLYSACCHARIDE BIOSYNTHESIS PROTEIN PA4999-RELATED"/>
    <property type="match status" value="1"/>
</dbReference>
<accession>A0A9X4MZE4</accession>
<proteinExistence type="predicted"/>
<dbReference type="PANTHER" id="PTHR37422">
    <property type="entry name" value="TEICHURONIC ACID BIOSYNTHESIS PROTEIN TUAE"/>
    <property type="match status" value="1"/>
</dbReference>
<feature type="domain" description="O-antigen ligase-related" evidence="6">
    <location>
        <begin position="226"/>
        <end position="391"/>
    </location>
</feature>
<dbReference type="Pfam" id="PF04932">
    <property type="entry name" value="Wzy_C"/>
    <property type="match status" value="1"/>
</dbReference>
<reference evidence="7" key="1">
    <citation type="submission" date="2022-07" db="EMBL/GenBank/DDBJ databases">
        <title>Description and genome-wide analysis of Profundicola chukchiensis gen. nov., sp. nov., marine bacteria isolated from bottom sediments of the Chukchi Sea.</title>
        <authorList>
            <person name="Romanenko L."/>
            <person name="Otstavnykh N."/>
            <person name="Kurilenko V."/>
            <person name="Eremeev V."/>
            <person name="Velansky P."/>
            <person name="Mikhailov V."/>
            <person name="Isaeva M."/>
        </authorList>
    </citation>
    <scope>NUCLEOTIDE SEQUENCE</scope>
    <source>
        <strain evidence="7">KMM 9713</strain>
    </source>
</reference>
<keyword evidence="7" id="KW-0436">Ligase</keyword>
<keyword evidence="4 5" id="KW-0472">Membrane</keyword>
<evidence type="ECO:0000256" key="1">
    <source>
        <dbReference type="ARBA" id="ARBA00004141"/>
    </source>
</evidence>
<feature type="transmembrane region" description="Helical" evidence="5">
    <location>
        <begin position="37"/>
        <end position="55"/>
    </location>
</feature>
<dbReference type="Proteomes" id="UP001152599">
    <property type="component" value="Unassembled WGS sequence"/>
</dbReference>
<protein>
    <submittedName>
        <fullName evidence="7">O-antigen ligase family protein</fullName>
    </submittedName>
</protein>
<gene>
    <name evidence="7" type="ORF">NMK71_04345</name>
</gene>
<keyword evidence="2 5" id="KW-0812">Transmembrane</keyword>
<dbReference type="InterPro" id="IPR007016">
    <property type="entry name" value="O-antigen_ligase-rel_domated"/>
</dbReference>
<comment type="caution">
    <text evidence="7">The sequence shown here is derived from an EMBL/GenBank/DDBJ whole genome shotgun (WGS) entry which is preliminary data.</text>
</comment>
<keyword evidence="3 5" id="KW-1133">Transmembrane helix</keyword>
<evidence type="ECO:0000313" key="8">
    <source>
        <dbReference type="Proteomes" id="UP001152599"/>
    </source>
</evidence>
<evidence type="ECO:0000313" key="7">
    <source>
        <dbReference type="EMBL" id="MDG4945635.1"/>
    </source>
</evidence>
<feature type="transmembrane region" description="Helical" evidence="5">
    <location>
        <begin position="228"/>
        <end position="257"/>
    </location>
</feature>
<dbReference type="RefSeq" id="WP_304420202.1">
    <property type="nucleotide sequence ID" value="NZ_JANCMU010000001.1"/>
</dbReference>
<evidence type="ECO:0000256" key="3">
    <source>
        <dbReference type="ARBA" id="ARBA00022989"/>
    </source>
</evidence>
<evidence type="ECO:0000256" key="4">
    <source>
        <dbReference type="ARBA" id="ARBA00023136"/>
    </source>
</evidence>
<feature type="transmembrane region" description="Helical" evidence="5">
    <location>
        <begin position="7"/>
        <end position="31"/>
    </location>
</feature>
<dbReference type="GO" id="GO:0016020">
    <property type="term" value="C:membrane"/>
    <property type="evidence" value="ECO:0007669"/>
    <property type="project" value="UniProtKB-SubCell"/>
</dbReference>
<dbReference type="EMBL" id="JANCMU010000001">
    <property type="protein sequence ID" value="MDG4945635.1"/>
    <property type="molecule type" value="Genomic_DNA"/>
</dbReference>
<feature type="transmembrane region" description="Helical" evidence="5">
    <location>
        <begin position="412"/>
        <end position="432"/>
    </location>
</feature>
<evidence type="ECO:0000256" key="5">
    <source>
        <dbReference type="SAM" id="Phobius"/>
    </source>
</evidence>
<name>A0A9X4MZE4_9FLAO</name>
<dbReference type="AlphaFoldDB" id="A0A9X4MZE4"/>
<keyword evidence="8" id="KW-1185">Reference proteome</keyword>
<evidence type="ECO:0000259" key="6">
    <source>
        <dbReference type="Pfam" id="PF04932"/>
    </source>
</evidence>
<feature type="transmembrane region" description="Helical" evidence="5">
    <location>
        <begin position="375"/>
        <end position="400"/>
    </location>
</feature>
<feature type="transmembrane region" description="Helical" evidence="5">
    <location>
        <begin position="269"/>
        <end position="289"/>
    </location>
</feature>
<dbReference type="InterPro" id="IPR051533">
    <property type="entry name" value="WaaL-like"/>
</dbReference>
<sequence>MKILRDVYTVLFIVGLFFIPFNDFDGLSFLGEYKNEAATYFFLLGFTALGIETLFKGRINIPYKSIIFQLIFIFVLWTIVATLFNLPTVIDSFYKQTSGLSRFARQFLSLIISVFVFFTLYWNVVRGLSFEQILRLIRKTFLFSFIFVFVYGIIESAIVIFGLSQLLPILNLFEIFPFVNVSLNDIGRISSVTYEVPSLGNYLITISAWMFSYVATEKSKWRYIPMLMVLLLMFLSGSRTALINVSLQLIVFFVALYFKKEYREDITKLFLATSILIGILFTFYSQPIISTIQEKIESLDPTKKTAHDLSNRTRFGMQYASLQVFKKNPIVGVGLGQETYHKIYEYPFWATYGNWEFKYRYRNQKLKSFPSAYNIYTRLLAETGIIGFGIFASLLFICLNRSRILWIKSSDPVVANIALILLVSFVGLFVNWFQTDFFRQYGVWMSMAILIKLWQNRMAILAKNDLATTG</sequence>
<feature type="transmembrane region" description="Helical" evidence="5">
    <location>
        <begin position="140"/>
        <end position="163"/>
    </location>
</feature>